<proteinExistence type="inferred from homology"/>
<feature type="domain" description="TauD/TfdA-like" evidence="14">
    <location>
        <begin position="137"/>
        <end position="339"/>
    </location>
</feature>
<evidence type="ECO:0000256" key="8">
    <source>
        <dbReference type="ARBA" id="ARBA00023004"/>
    </source>
</evidence>
<dbReference type="FunFam" id="3.30.2020.30:FF:000002">
    <property type="entry name" value="Putative gamma-butyrobetaine dioxygenase"/>
    <property type="match status" value="1"/>
</dbReference>
<name>A0A0R2UA57_9GAMM</name>
<keyword evidence="8" id="KW-0408">Iron</keyword>
<dbReference type="EC" id="1.14.11.8" evidence="4"/>
<evidence type="ECO:0000259" key="14">
    <source>
        <dbReference type="Pfam" id="PF02668"/>
    </source>
</evidence>
<keyword evidence="7" id="KW-0560">Oxidoreductase</keyword>
<dbReference type="PANTHER" id="PTHR10696:SF51">
    <property type="entry name" value="TRIMETHYLLYSINE DIOXYGENASE, MITOCHONDRIAL"/>
    <property type="match status" value="1"/>
</dbReference>
<evidence type="ECO:0000256" key="6">
    <source>
        <dbReference type="ARBA" id="ARBA00022964"/>
    </source>
</evidence>
<dbReference type="GO" id="GO:0050353">
    <property type="term" value="F:trimethyllysine dioxygenase activity"/>
    <property type="evidence" value="ECO:0007669"/>
    <property type="project" value="UniProtKB-EC"/>
</dbReference>
<evidence type="ECO:0000256" key="9">
    <source>
        <dbReference type="ARBA" id="ARBA00030363"/>
    </source>
</evidence>
<organism evidence="16 17">
    <name type="scientific">SAR92 bacterium BACL26 MAG-121220-bin70</name>
    <dbReference type="NCBI Taxonomy" id="1655626"/>
    <lineage>
        <taxon>Bacteria</taxon>
        <taxon>Pseudomonadati</taxon>
        <taxon>Pseudomonadota</taxon>
        <taxon>Gammaproteobacteria</taxon>
        <taxon>Cellvibrionales</taxon>
        <taxon>Porticoccaceae</taxon>
        <taxon>SAR92 clade</taxon>
    </lineage>
</organism>
<protein>
    <recommendedName>
        <fullName evidence="4">trimethyllysine dioxygenase</fullName>
        <ecNumber evidence="4">1.14.11.8</ecNumber>
    </recommendedName>
    <alternativeName>
        <fullName evidence="10">Epsilon-trimethyllysine 2-oxoglutarate dioxygenase</fullName>
    </alternativeName>
    <alternativeName>
        <fullName evidence="9">TML hydroxylase</fullName>
    </alternativeName>
    <alternativeName>
        <fullName evidence="11">TML-alpha-ketoglutarate dioxygenase</fullName>
    </alternativeName>
</protein>
<evidence type="ECO:0000256" key="12">
    <source>
        <dbReference type="ARBA" id="ARBA00046008"/>
    </source>
</evidence>
<gene>
    <name evidence="16" type="ORF">ABS24_02845</name>
</gene>
<keyword evidence="5" id="KW-0479">Metal-binding</keyword>
<dbReference type="GO" id="GO:0046872">
    <property type="term" value="F:metal ion binding"/>
    <property type="evidence" value="ECO:0007669"/>
    <property type="project" value="UniProtKB-KW"/>
</dbReference>
<feature type="non-terminal residue" evidence="16">
    <location>
        <position position="340"/>
    </location>
</feature>
<evidence type="ECO:0000256" key="7">
    <source>
        <dbReference type="ARBA" id="ARBA00023002"/>
    </source>
</evidence>
<dbReference type="Gene3D" id="3.30.2020.30">
    <property type="match status" value="1"/>
</dbReference>
<dbReference type="GO" id="GO:0045329">
    <property type="term" value="P:carnitine biosynthetic process"/>
    <property type="evidence" value="ECO:0007669"/>
    <property type="project" value="TreeGrafter"/>
</dbReference>
<dbReference type="InterPro" id="IPR003819">
    <property type="entry name" value="TauD/TfdA-like"/>
</dbReference>
<evidence type="ECO:0000256" key="1">
    <source>
        <dbReference type="ARBA" id="ARBA00001954"/>
    </source>
</evidence>
<evidence type="ECO:0000256" key="3">
    <source>
        <dbReference type="ARBA" id="ARBA00008654"/>
    </source>
</evidence>
<dbReference type="Gene3D" id="3.60.130.10">
    <property type="entry name" value="Clavaminate synthase-like"/>
    <property type="match status" value="1"/>
</dbReference>
<feature type="domain" description="Gamma-butyrobetaine hydroxylase-like N-terminal" evidence="15">
    <location>
        <begin position="27"/>
        <end position="107"/>
    </location>
</feature>
<comment type="caution">
    <text evidence="16">The sequence shown here is derived from an EMBL/GenBank/DDBJ whole genome shotgun (WGS) entry which is preliminary data.</text>
</comment>
<comment type="catalytic activity">
    <reaction evidence="13">
        <text>N(6),N(6),N(6)-trimethyl-L-lysine + 2-oxoglutarate + O2 = (3S)-3-hydroxy-N(6),N(6),N(6)-trimethyl-L-lysine + succinate + CO2</text>
        <dbReference type="Rhea" id="RHEA:14181"/>
        <dbReference type="ChEBI" id="CHEBI:15379"/>
        <dbReference type="ChEBI" id="CHEBI:16526"/>
        <dbReference type="ChEBI" id="CHEBI:16810"/>
        <dbReference type="ChEBI" id="CHEBI:30031"/>
        <dbReference type="ChEBI" id="CHEBI:58100"/>
        <dbReference type="ChEBI" id="CHEBI:141499"/>
        <dbReference type="EC" id="1.14.11.8"/>
    </reaction>
</comment>
<comment type="similarity">
    <text evidence="3">Belongs to the gamma-BBH/TMLD family.</text>
</comment>
<accession>A0A0R2UA57</accession>
<reference evidence="16 17" key="1">
    <citation type="submission" date="2015-10" db="EMBL/GenBank/DDBJ databases">
        <title>Metagenome-Assembled Genomes uncover a global brackish microbiome.</title>
        <authorList>
            <person name="Hugerth L.W."/>
            <person name="Larsson J."/>
            <person name="Alneberg J."/>
            <person name="Lindh M.V."/>
            <person name="Legrand C."/>
            <person name="Pinhassi J."/>
            <person name="Andersson A.F."/>
        </authorList>
    </citation>
    <scope>NUCLEOTIDE SEQUENCE [LARGE SCALE GENOMIC DNA]</scope>
    <source>
        <strain evidence="16">BACL26 MAG-121220-bin70</strain>
    </source>
</reference>
<evidence type="ECO:0000313" key="16">
    <source>
        <dbReference type="EMBL" id="KRO94266.1"/>
    </source>
</evidence>
<dbReference type="InterPro" id="IPR038492">
    <property type="entry name" value="GBBH-like_N_sf"/>
</dbReference>
<dbReference type="Pfam" id="PF02668">
    <property type="entry name" value="TauD"/>
    <property type="match status" value="1"/>
</dbReference>
<comment type="function">
    <text evidence="12">Converts trimethyllysine (TML) into hydroxytrimethyllysine (HTML).</text>
</comment>
<evidence type="ECO:0000256" key="4">
    <source>
        <dbReference type="ARBA" id="ARBA00012267"/>
    </source>
</evidence>
<dbReference type="InterPro" id="IPR010376">
    <property type="entry name" value="GBBH-like_N"/>
</dbReference>
<evidence type="ECO:0000256" key="11">
    <source>
        <dbReference type="ARBA" id="ARBA00032283"/>
    </source>
</evidence>
<evidence type="ECO:0000256" key="5">
    <source>
        <dbReference type="ARBA" id="ARBA00022723"/>
    </source>
</evidence>
<sequence length="340" mass="38018">MNSSTLIPTPDNFYWPPSQNITSAKIADNAVMLRWDNGNHSKLHPLWLRDNCSCALCLHQVTRENLLDLRDIPEDIQAASVEVDAEGALCVTWLGSGHVSRFNPAWLYANSGLQPASPISAALWGTAQFSEPPTFYADNGLISDELLHEVLLSVCHHGIARLRDLPTDIQLVEDFALRIGPIRETHFDRIFDVISKADGDSNAYTSENLAAHTDIPTRESPPGIQILHSRVAEAKGGESLMTDGFKVAQDIEQEFPEHYKTLTSTKWCYANRAGPKDYRWEAPTIGLDDEGKLLEIRMLPFSRAPLQGSFEDIQNAYAALRCYMEKANSPKYQMSFPFRA</sequence>
<dbReference type="Pfam" id="PF06155">
    <property type="entry name" value="GBBH-like_N"/>
    <property type="match status" value="1"/>
</dbReference>
<keyword evidence="6" id="KW-0223">Dioxygenase</keyword>
<comment type="cofactor">
    <cofactor evidence="2">
        <name>L-ascorbate</name>
        <dbReference type="ChEBI" id="CHEBI:38290"/>
    </cofactor>
</comment>
<dbReference type="AlphaFoldDB" id="A0A0R2UA57"/>
<dbReference type="InterPro" id="IPR042098">
    <property type="entry name" value="TauD-like_sf"/>
</dbReference>
<dbReference type="SUPFAM" id="SSF51197">
    <property type="entry name" value="Clavaminate synthase-like"/>
    <property type="match status" value="1"/>
</dbReference>
<evidence type="ECO:0000259" key="15">
    <source>
        <dbReference type="Pfam" id="PF06155"/>
    </source>
</evidence>
<evidence type="ECO:0000256" key="10">
    <source>
        <dbReference type="ARBA" id="ARBA00031778"/>
    </source>
</evidence>
<evidence type="ECO:0000256" key="2">
    <source>
        <dbReference type="ARBA" id="ARBA00001961"/>
    </source>
</evidence>
<dbReference type="EMBL" id="LICA01000165">
    <property type="protein sequence ID" value="KRO94266.1"/>
    <property type="molecule type" value="Genomic_DNA"/>
</dbReference>
<evidence type="ECO:0000313" key="17">
    <source>
        <dbReference type="Proteomes" id="UP000051213"/>
    </source>
</evidence>
<dbReference type="Proteomes" id="UP000051213">
    <property type="component" value="Unassembled WGS sequence"/>
</dbReference>
<comment type="cofactor">
    <cofactor evidence="1">
        <name>Fe(2+)</name>
        <dbReference type="ChEBI" id="CHEBI:29033"/>
    </cofactor>
</comment>
<dbReference type="InterPro" id="IPR050411">
    <property type="entry name" value="AlphaKG_dependent_hydroxylases"/>
</dbReference>
<dbReference type="PANTHER" id="PTHR10696">
    <property type="entry name" value="GAMMA-BUTYROBETAINE HYDROXYLASE-RELATED"/>
    <property type="match status" value="1"/>
</dbReference>
<evidence type="ECO:0000256" key="13">
    <source>
        <dbReference type="ARBA" id="ARBA00049334"/>
    </source>
</evidence>